<name>A0ABN2QMK4_9ACTN</name>
<organism evidence="1 2">
    <name type="scientific">Nocardioides panacihumi</name>
    <dbReference type="NCBI Taxonomy" id="400774"/>
    <lineage>
        <taxon>Bacteria</taxon>
        <taxon>Bacillati</taxon>
        <taxon>Actinomycetota</taxon>
        <taxon>Actinomycetes</taxon>
        <taxon>Propionibacteriales</taxon>
        <taxon>Nocardioidaceae</taxon>
        <taxon>Nocardioides</taxon>
    </lineage>
</organism>
<keyword evidence="2" id="KW-1185">Reference proteome</keyword>
<protein>
    <recommendedName>
        <fullName evidence="3">DNA helicase</fullName>
    </recommendedName>
</protein>
<evidence type="ECO:0008006" key="3">
    <source>
        <dbReference type="Google" id="ProtNLM"/>
    </source>
</evidence>
<dbReference type="PANTHER" id="PTHR11070:SF17">
    <property type="entry name" value="DNA HELICASE IV"/>
    <property type="match status" value="1"/>
</dbReference>
<dbReference type="Proteomes" id="UP001500571">
    <property type="component" value="Unassembled WGS sequence"/>
</dbReference>
<dbReference type="InterPro" id="IPR000212">
    <property type="entry name" value="DNA_helicase_UvrD/REP"/>
</dbReference>
<dbReference type="SUPFAM" id="SSF52540">
    <property type="entry name" value="P-loop containing nucleoside triphosphate hydrolases"/>
    <property type="match status" value="1"/>
</dbReference>
<evidence type="ECO:0000313" key="2">
    <source>
        <dbReference type="Proteomes" id="UP001500571"/>
    </source>
</evidence>
<dbReference type="Gene3D" id="3.40.50.300">
    <property type="entry name" value="P-loop containing nucleotide triphosphate hydrolases"/>
    <property type="match status" value="2"/>
</dbReference>
<comment type="caution">
    <text evidence="1">The sequence shown here is derived from an EMBL/GenBank/DDBJ whole genome shotgun (WGS) entry which is preliminary data.</text>
</comment>
<dbReference type="EMBL" id="BAAAPB010000001">
    <property type="protein sequence ID" value="GAA1955157.1"/>
    <property type="molecule type" value="Genomic_DNA"/>
</dbReference>
<gene>
    <name evidence="1" type="ORF">GCM10009798_12990</name>
</gene>
<evidence type="ECO:0000313" key="1">
    <source>
        <dbReference type="EMBL" id="GAA1955157.1"/>
    </source>
</evidence>
<accession>A0ABN2QMK4</accession>
<dbReference type="RefSeq" id="WP_344043609.1">
    <property type="nucleotide sequence ID" value="NZ_BAAAPB010000001.1"/>
</dbReference>
<reference evidence="1 2" key="1">
    <citation type="journal article" date="2019" name="Int. J. Syst. Evol. Microbiol.">
        <title>The Global Catalogue of Microorganisms (GCM) 10K type strain sequencing project: providing services to taxonomists for standard genome sequencing and annotation.</title>
        <authorList>
            <consortium name="The Broad Institute Genomics Platform"/>
            <consortium name="The Broad Institute Genome Sequencing Center for Infectious Disease"/>
            <person name="Wu L."/>
            <person name="Ma J."/>
        </authorList>
    </citation>
    <scope>NUCLEOTIDE SEQUENCE [LARGE SCALE GENOMIC DNA]</scope>
    <source>
        <strain evidence="1 2">JCM 15309</strain>
    </source>
</reference>
<sequence>MRLPAFEDLSKEQDLIYNLELDGNYLVSGPPGTGKSVMALYRAQVLTFDDREPDVLMYSNVLRQYTASAAAEVGIEGRVSTFHSWFNAFWQNHYGKKPPTHVGDSYSYDWDEVPQQFLKKMPDIGTLHDLLVDEGQDLPLGFYRMTRFLAKNITVFADENQQLFEQNTTLKEIATAIAADECLDLKRNYRNSAEIAEVARAYYEGTPTGVPDPPTRHGDKPTLRRYEQTEDFVDFVARYASGRTNLNIGIACPDAAMQKRLLRLLEGKKLSIPVQAYISSDRSRKVLDFEKPAITLVHYRSLKGLEFDTLFVPELQRAPVDATSASLRMMFYVVMSRARDELHLSWSGASDVPPIVAHLGESVSAR</sequence>
<proteinExistence type="predicted"/>
<dbReference type="PANTHER" id="PTHR11070">
    <property type="entry name" value="UVRD / RECB / PCRA DNA HELICASE FAMILY MEMBER"/>
    <property type="match status" value="1"/>
</dbReference>
<dbReference type="InterPro" id="IPR027417">
    <property type="entry name" value="P-loop_NTPase"/>
</dbReference>